<feature type="binding site" evidence="16">
    <location>
        <position position="51"/>
    </location>
    <ligand>
        <name>Zn(2+)</name>
        <dbReference type="ChEBI" id="CHEBI:29105"/>
        <note>catalytic</note>
    </ligand>
</feature>
<dbReference type="PROSITE" id="PS00903">
    <property type="entry name" value="CYT_DCMP_DEAMINASES_1"/>
    <property type="match status" value="1"/>
</dbReference>
<comment type="pathway">
    <text evidence="3 13">Cofactor biosynthesis; riboflavin biosynthesis; 5-amino-6-(D-ribitylamino)uracil from GTP: step 3/4.</text>
</comment>
<dbReference type="NCBIfam" id="TIGR00326">
    <property type="entry name" value="eubact_ribD"/>
    <property type="match status" value="1"/>
</dbReference>
<evidence type="ECO:0000313" key="19">
    <source>
        <dbReference type="Proteomes" id="UP000005089"/>
    </source>
</evidence>
<dbReference type="Gene3D" id="3.40.140.10">
    <property type="entry name" value="Cytidine Deaminase, domain 2"/>
    <property type="match status" value="1"/>
</dbReference>
<dbReference type="GO" id="GO:0009231">
    <property type="term" value="P:riboflavin biosynthetic process"/>
    <property type="evidence" value="ECO:0007669"/>
    <property type="project" value="UniProtKB-UniPathway"/>
</dbReference>
<dbReference type="EC" id="1.1.1.193" evidence="13"/>
<organism evidence="18 19">
    <name type="scientific">Oxalobacter formigenes OXCC13</name>
    <dbReference type="NCBI Taxonomy" id="556269"/>
    <lineage>
        <taxon>Bacteria</taxon>
        <taxon>Pseudomonadati</taxon>
        <taxon>Pseudomonadota</taxon>
        <taxon>Betaproteobacteria</taxon>
        <taxon>Burkholderiales</taxon>
        <taxon>Oxalobacteraceae</taxon>
        <taxon>Oxalobacter</taxon>
    </lineage>
</organism>
<comment type="similarity">
    <text evidence="4 13">In the N-terminal section; belongs to the cytidine and deoxycytidylate deaminase family.</text>
</comment>
<dbReference type="GO" id="GO:0008270">
    <property type="term" value="F:zinc ion binding"/>
    <property type="evidence" value="ECO:0007669"/>
    <property type="project" value="InterPro"/>
</dbReference>
<dbReference type="CDD" id="cd01284">
    <property type="entry name" value="Riboflavin_deaminase-reductase"/>
    <property type="match status" value="1"/>
</dbReference>
<feature type="binding site" evidence="15">
    <location>
        <position position="211"/>
    </location>
    <ligand>
        <name>substrate</name>
    </ligand>
</feature>
<dbReference type="InterPro" id="IPR004794">
    <property type="entry name" value="Eubact_RibD"/>
</dbReference>
<comment type="catalytic activity">
    <reaction evidence="13">
        <text>5-amino-6-(5-phospho-D-ribitylamino)uracil + NADP(+) = 5-amino-6-(5-phospho-D-ribosylamino)uracil + NADPH + H(+)</text>
        <dbReference type="Rhea" id="RHEA:17845"/>
        <dbReference type="ChEBI" id="CHEBI:15378"/>
        <dbReference type="ChEBI" id="CHEBI:57783"/>
        <dbReference type="ChEBI" id="CHEBI:58349"/>
        <dbReference type="ChEBI" id="CHEBI:58421"/>
        <dbReference type="ChEBI" id="CHEBI:58453"/>
        <dbReference type="EC" id="1.1.1.193"/>
    </reaction>
</comment>
<dbReference type="Proteomes" id="UP000005089">
    <property type="component" value="Unassembled WGS sequence"/>
</dbReference>
<dbReference type="InterPro" id="IPR016193">
    <property type="entry name" value="Cytidine_deaminase-like"/>
</dbReference>
<keyword evidence="6 13" id="KW-0686">Riboflavin biosynthesis</keyword>
<feature type="binding site" evidence="16">
    <location>
        <position position="88"/>
    </location>
    <ligand>
        <name>Zn(2+)</name>
        <dbReference type="ChEBI" id="CHEBI:29105"/>
        <note>catalytic</note>
    </ligand>
</feature>
<dbReference type="HOGENOM" id="CLU_036590_1_2_4"/>
<keyword evidence="19" id="KW-1185">Reference proteome</keyword>
<comment type="similarity">
    <text evidence="5 13">In the C-terminal section; belongs to the HTP reductase family.</text>
</comment>
<dbReference type="GO" id="GO:0008703">
    <property type="term" value="F:5-amino-6-(5-phosphoribosylamino)uracil reductase activity"/>
    <property type="evidence" value="ECO:0007669"/>
    <property type="project" value="UniProtKB-EC"/>
</dbReference>
<feature type="domain" description="CMP/dCMP-type deaminase" evidence="17">
    <location>
        <begin position="2"/>
        <end position="127"/>
    </location>
</feature>
<keyword evidence="8 13" id="KW-0378">Hydrolase</keyword>
<keyword evidence="7 13" id="KW-0479">Metal-binding</keyword>
<comment type="pathway">
    <text evidence="2 13">Cofactor biosynthesis; riboflavin biosynthesis; 5-amino-6-(D-ribitylamino)uracil from GTP: step 2/4.</text>
</comment>
<feature type="binding site" evidence="15">
    <location>
        <position position="158"/>
    </location>
    <ligand>
        <name>NADP(+)</name>
        <dbReference type="ChEBI" id="CHEBI:58349"/>
    </ligand>
</feature>
<evidence type="ECO:0000256" key="7">
    <source>
        <dbReference type="ARBA" id="ARBA00022723"/>
    </source>
</evidence>
<sequence>MADHEKFMRRALELARKCSVLTSPNPRVGCVIVRDGEIIGEGFTQPVGGNHAEVEALNDVAKRGQDCRGATVYVTLEPCSHRGRTPPCADALIRANVKRVVAAIEDPNVQVAGKGLAKLKAAGIEVLCGVLPDEARELNRGFLSRFEHGRPWVRMKVAASLDGKTALTNGESQWITSEAARRDGHEWRMRADAIMTGIGTVIKDNPRLNVRLPDTIRQPKRIVVDSQLKTPIDARVLENGGDTWIFSANASPYKIEAMQEKGVQVFSAINDTGRVDLADMMKVLAEKEINEVHVEAGATLNGALIQAGFVDEMLIYLAPCFLGSGKNMVSLNDIANLADKISFEFHEIRTIENDIRIIARLTK</sequence>
<evidence type="ECO:0000256" key="16">
    <source>
        <dbReference type="PIRSR" id="PIRSR006769-3"/>
    </source>
</evidence>
<dbReference type="InterPro" id="IPR002125">
    <property type="entry name" value="CMP_dCMP_dom"/>
</dbReference>
<dbReference type="SUPFAM" id="SSF53597">
    <property type="entry name" value="Dihydrofolate reductase-like"/>
    <property type="match status" value="1"/>
</dbReference>
<dbReference type="InterPro" id="IPR050765">
    <property type="entry name" value="Riboflavin_Biosynth_HTPR"/>
</dbReference>
<dbReference type="PANTHER" id="PTHR38011">
    <property type="entry name" value="DIHYDROFOLATE REDUCTASE FAMILY PROTEIN (AFU_ORTHOLOGUE AFUA_8G06820)"/>
    <property type="match status" value="1"/>
</dbReference>
<dbReference type="eggNOG" id="COG1985">
    <property type="taxonomic scope" value="Bacteria"/>
</dbReference>
<keyword evidence="12" id="KW-0511">Multifunctional enzyme</keyword>
<comment type="function">
    <text evidence="1 13">Converts 2,5-diamino-6-(ribosylamino)-4(3h)-pyrimidinone 5'-phosphate into 5-amino-6-(ribosylamino)-2,4(1h,3h)-pyrimidinedione 5'-phosphate.</text>
</comment>
<dbReference type="InterPro" id="IPR011549">
    <property type="entry name" value="RibD_C"/>
</dbReference>
<evidence type="ECO:0000256" key="13">
    <source>
        <dbReference type="PIRNR" id="PIRNR006769"/>
    </source>
</evidence>
<dbReference type="Gene3D" id="3.40.430.10">
    <property type="entry name" value="Dihydrofolate Reductase, subunit A"/>
    <property type="match status" value="1"/>
</dbReference>
<feature type="binding site" evidence="15">
    <location>
        <position position="172"/>
    </location>
    <ligand>
        <name>substrate</name>
    </ligand>
</feature>
<dbReference type="UniPathway" id="UPA00275">
    <property type="reaction ID" value="UER00401"/>
</dbReference>
<feature type="binding site" evidence="15">
    <location>
        <position position="174"/>
    </location>
    <ligand>
        <name>NADP(+)</name>
        <dbReference type="ChEBI" id="CHEBI:58349"/>
    </ligand>
</feature>
<dbReference type="Pfam" id="PF01872">
    <property type="entry name" value="RibD_C"/>
    <property type="match status" value="1"/>
</dbReference>
<evidence type="ECO:0000256" key="6">
    <source>
        <dbReference type="ARBA" id="ARBA00022619"/>
    </source>
</evidence>
<dbReference type="eggNOG" id="COG0117">
    <property type="taxonomic scope" value="Bacteria"/>
</dbReference>
<dbReference type="PIRSF" id="PIRSF006769">
    <property type="entry name" value="RibD"/>
    <property type="match status" value="1"/>
</dbReference>
<dbReference type="EC" id="3.5.4.26" evidence="13"/>
<dbReference type="InterPro" id="IPR002734">
    <property type="entry name" value="RibDG_C"/>
</dbReference>
<feature type="binding site" evidence="15">
    <location>
        <position position="295"/>
    </location>
    <ligand>
        <name>substrate</name>
    </ligand>
</feature>
<evidence type="ECO:0000259" key="17">
    <source>
        <dbReference type="PROSITE" id="PS51747"/>
    </source>
</evidence>
<feature type="binding site" evidence="15">
    <location>
        <position position="204"/>
    </location>
    <ligand>
        <name>NADP(+)</name>
        <dbReference type="ChEBI" id="CHEBI:58349"/>
    </ligand>
</feature>
<evidence type="ECO:0000313" key="18">
    <source>
        <dbReference type="EMBL" id="EEO30726.1"/>
    </source>
</evidence>
<evidence type="ECO:0000256" key="1">
    <source>
        <dbReference type="ARBA" id="ARBA00002151"/>
    </source>
</evidence>
<dbReference type="PROSITE" id="PS51747">
    <property type="entry name" value="CYT_DCMP_DEAMINASES_2"/>
    <property type="match status" value="1"/>
</dbReference>
<dbReference type="SUPFAM" id="SSF53927">
    <property type="entry name" value="Cytidine deaminase-like"/>
    <property type="match status" value="1"/>
</dbReference>
<dbReference type="AlphaFoldDB" id="C3XC00"/>
<comment type="catalytic activity">
    <reaction evidence="13">
        <text>2,5-diamino-6-hydroxy-4-(5-phosphoribosylamino)-pyrimidine + H2O + H(+) = 5-amino-6-(5-phospho-D-ribosylamino)uracil + NH4(+)</text>
        <dbReference type="Rhea" id="RHEA:21868"/>
        <dbReference type="ChEBI" id="CHEBI:15377"/>
        <dbReference type="ChEBI" id="CHEBI:15378"/>
        <dbReference type="ChEBI" id="CHEBI:28938"/>
        <dbReference type="ChEBI" id="CHEBI:58453"/>
        <dbReference type="ChEBI" id="CHEBI:58614"/>
        <dbReference type="EC" id="3.5.4.26"/>
    </reaction>
</comment>
<feature type="binding site" evidence="15">
    <location>
        <position position="188"/>
    </location>
    <ligand>
        <name>substrate</name>
    </ligand>
</feature>
<reference evidence="18 19" key="1">
    <citation type="submission" date="2009-02" db="EMBL/GenBank/DDBJ databases">
        <title>The Genome Sequence of Oxalobacter formigenes OXCC13.</title>
        <authorList>
            <consortium name="The Broad Institute Genome Sequencing Platform"/>
            <person name="Ward D."/>
            <person name="Young S.K."/>
            <person name="Kodira C.D."/>
            <person name="Zeng Q."/>
            <person name="Koehrsen M."/>
            <person name="Alvarado L."/>
            <person name="Berlin A."/>
            <person name="Borenstein D."/>
            <person name="Chen Z."/>
            <person name="Engels R."/>
            <person name="Freedman E."/>
            <person name="Gellesch M."/>
            <person name="Goldberg J."/>
            <person name="Griggs A."/>
            <person name="Gujja S."/>
            <person name="Heiman D."/>
            <person name="Hepburn T."/>
            <person name="Howarth C."/>
            <person name="Jen D."/>
            <person name="Larson L."/>
            <person name="Lewis B."/>
            <person name="Mehta T."/>
            <person name="Park D."/>
            <person name="Pearson M."/>
            <person name="Roberts A."/>
            <person name="Saif S."/>
            <person name="Shea T."/>
            <person name="Shenoy N."/>
            <person name="Sisk P."/>
            <person name="Stolte C."/>
            <person name="Sykes S."/>
            <person name="Walk T."/>
            <person name="White J."/>
            <person name="Yandava C."/>
            <person name="Allison M.J."/>
            <person name="Lander E."/>
            <person name="Nusbaum C."/>
            <person name="Galagan J."/>
            <person name="Birren B."/>
        </authorList>
    </citation>
    <scope>NUCLEOTIDE SEQUENCE [LARGE SCALE GENOMIC DNA]</scope>
    <source>
        <strain evidence="18 19">OXCC13</strain>
    </source>
</reference>
<feature type="binding site" evidence="16">
    <location>
        <position position="79"/>
    </location>
    <ligand>
        <name>Zn(2+)</name>
        <dbReference type="ChEBI" id="CHEBI:29105"/>
        <note>catalytic</note>
    </ligand>
</feature>
<accession>C3XC00</accession>
<proteinExistence type="inferred from homology"/>
<evidence type="ECO:0000256" key="11">
    <source>
        <dbReference type="ARBA" id="ARBA00023002"/>
    </source>
</evidence>
<evidence type="ECO:0000256" key="15">
    <source>
        <dbReference type="PIRSR" id="PIRSR006769-2"/>
    </source>
</evidence>
<comment type="cofactor">
    <cofactor evidence="13 16">
        <name>Zn(2+)</name>
        <dbReference type="ChEBI" id="CHEBI:29105"/>
    </cofactor>
    <text evidence="13 16">Binds 1 zinc ion.</text>
</comment>
<evidence type="ECO:0000256" key="3">
    <source>
        <dbReference type="ARBA" id="ARBA00004910"/>
    </source>
</evidence>
<evidence type="ECO:0000256" key="5">
    <source>
        <dbReference type="ARBA" id="ARBA00007417"/>
    </source>
</evidence>
<dbReference type="Pfam" id="PF00383">
    <property type="entry name" value="dCMP_cyt_deam_1"/>
    <property type="match status" value="1"/>
</dbReference>
<name>C3XC00_OXAFO</name>
<evidence type="ECO:0000256" key="8">
    <source>
        <dbReference type="ARBA" id="ARBA00022801"/>
    </source>
</evidence>
<evidence type="ECO:0000256" key="12">
    <source>
        <dbReference type="ARBA" id="ARBA00023268"/>
    </source>
</evidence>
<feature type="binding site" evidence="15">
    <location>
        <position position="200"/>
    </location>
    <ligand>
        <name>NADP(+)</name>
        <dbReference type="ChEBI" id="CHEBI:58349"/>
    </ligand>
</feature>
<keyword evidence="10 13" id="KW-0521">NADP</keyword>
<dbReference type="STRING" id="847.BRW83_0335"/>
<dbReference type="EMBL" id="GG658170">
    <property type="protein sequence ID" value="EEO30726.1"/>
    <property type="molecule type" value="Genomic_DNA"/>
</dbReference>
<dbReference type="GO" id="GO:0050661">
    <property type="term" value="F:NADP binding"/>
    <property type="evidence" value="ECO:0007669"/>
    <property type="project" value="InterPro"/>
</dbReference>
<gene>
    <name evidence="18" type="primary">ribD</name>
    <name evidence="18" type="ORF">OFBG_01754</name>
</gene>
<dbReference type="InterPro" id="IPR016192">
    <property type="entry name" value="APOBEC/CMP_deaminase_Zn-bd"/>
</dbReference>
<feature type="binding site" evidence="15">
    <location>
        <position position="208"/>
    </location>
    <ligand>
        <name>substrate</name>
    </ligand>
</feature>
<evidence type="ECO:0000256" key="4">
    <source>
        <dbReference type="ARBA" id="ARBA00005259"/>
    </source>
</evidence>
<evidence type="ECO:0000256" key="10">
    <source>
        <dbReference type="ARBA" id="ARBA00022857"/>
    </source>
</evidence>
<dbReference type="FunFam" id="3.40.140.10:FF:000025">
    <property type="entry name" value="Riboflavin biosynthesis protein RibD"/>
    <property type="match status" value="1"/>
</dbReference>
<dbReference type="InterPro" id="IPR024072">
    <property type="entry name" value="DHFR-like_dom_sf"/>
</dbReference>
<keyword evidence="9 13" id="KW-0862">Zinc</keyword>
<dbReference type="PANTHER" id="PTHR38011:SF7">
    <property type="entry name" value="2,5-DIAMINO-6-RIBOSYLAMINO-4(3H)-PYRIMIDINONE 5'-PHOSPHATE REDUCTASE"/>
    <property type="match status" value="1"/>
</dbReference>
<evidence type="ECO:0000256" key="2">
    <source>
        <dbReference type="ARBA" id="ARBA00004882"/>
    </source>
</evidence>
<evidence type="ECO:0000256" key="14">
    <source>
        <dbReference type="PIRSR" id="PIRSR006769-1"/>
    </source>
</evidence>
<feature type="binding site" evidence="15">
    <location>
        <begin position="297"/>
        <end position="303"/>
    </location>
    <ligand>
        <name>NADP(+)</name>
        <dbReference type="ChEBI" id="CHEBI:58349"/>
    </ligand>
</feature>
<dbReference type="NCBIfam" id="TIGR00227">
    <property type="entry name" value="ribD_Cterm"/>
    <property type="match status" value="1"/>
</dbReference>
<protein>
    <recommendedName>
        <fullName evidence="13">Riboflavin biosynthesis protein RibD</fullName>
    </recommendedName>
    <domain>
        <recommendedName>
            <fullName evidence="13">Diaminohydroxyphosphoribosylaminopyrimidine deaminase</fullName>
            <shortName evidence="13">DRAP deaminase</shortName>
            <ecNumber evidence="13">3.5.4.26</ecNumber>
        </recommendedName>
        <alternativeName>
            <fullName evidence="13">Riboflavin-specific deaminase</fullName>
        </alternativeName>
    </domain>
    <domain>
        <recommendedName>
            <fullName evidence="13">5-amino-6-(5-phosphoribosylamino)uracil reductase</fullName>
            <ecNumber evidence="13">1.1.1.193</ecNumber>
        </recommendedName>
        <alternativeName>
            <fullName evidence="13">HTP reductase</fullName>
        </alternativeName>
    </domain>
</protein>
<evidence type="ECO:0000256" key="9">
    <source>
        <dbReference type="ARBA" id="ARBA00022833"/>
    </source>
</evidence>
<feature type="active site" description="Proton donor" evidence="14">
    <location>
        <position position="53"/>
    </location>
</feature>
<feature type="binding site" evidence="15">
    <location>
        <position position="226"/>
    </location>
    <ligand>
        <name>NADP(+)</name>
        <dbReference type="ChEBI" id="CHEBI:58349"/>
    </ligand>
</feature>
<keyword evidence="11 13" id="KW-0560">Oxidoreductase</keyword>
<dbReference type="GO" id="GO:0008835">
    <property type="term" value="F:diaminohydroxyphosphoribosylaminopyrimidine deaminase activity"/>
    <property type="evidence" value="ECO:0007669"/>
    <property type="project" value="UniProtKB-EC"/>
</dbReference>